<dbReference type="AlphaFoldDB" id="A0A2T3G2N7"/>
<feature type="binding site" evidence="9">
    <location>
        <position position="44"/>
    </location>
    <ligand>
        <name>S-adenosyl-L-methionine</name>
        <dbReference type="ChEBI" id="CHEBI:59789"/>
    </ligand>
</feature>
<evidence type="ECO:0000256" key="9">
    <source>
        <dbReference type="HAMAP-Rule" id="MF_01057"/>
    </source>
</evidence>
<proteinExistence type="inferred from homology"/>
<dbReference type="PANTHER" id="PTHR23417:SF14">
    <property type="entry name" value="PENTACOTRIPEPTIDE-REPEAT REGION OF PRORP DOMAIN-CONTAINING PROTEIN"/>
    <property type="match status" value="1"/>
</dbReference>
<feature type="binding site" evidence="9">
    <location>
        <position position="123"/>
    </location>
    <ligand>
        <name>substrate</name>
    </ligand>
</feature>
<accession>A0A2T3G2N7</accession>
<keyword evidence="4 9" id="KW-0808">Transferase</keyword>
<reference evidence="11" key="1">
    <citation type="submission" date="2018-03" db="EMBL/GenBank/DDBJ databases">
        <title>Lachnoclostridium SNUG30370 gen.nov., sp.nov., isolated from human faeces.</title>
        <authorList>
            <person name="Seo B."/>
            <person name="Jeon K."/>
            <person name="Ko G."/>
        </authorList>
    </citation>
    <scope>NUCLEOTIDE SEQUENCE [LARGE SCALE GENOMIC DNA]</scope>
    <source>
        <strain evidence="11">SNUG30370</strain>
    </source>
</reference>
<dbReference type="InterPro" id="IPR003358">
    <property type="entry name" value="tRNA_(Gua-N-7)_MeTrfase_Trmb"/>
</dbReference>
<dbReference type="GO" id="GO:0043527">
    <property type="term" value="C:tRNA methyltransferase complex"/>
    <property type="evidence" value="ECO:0007669"/>
    <property type="project" value="TreeGrafter"/>
</dbReference>
<dbReference type="PROSITE" id="PS51625">
    <property type="entry name" value="SAM_MT_TRMB"/>
    <property type="match status" value="1"/>
</dbReference>
<evidence type="ECO:0000256" key="2">
    <source>
        <dbReference type="ARBA" id="ARBA00003015"/>
    </source>
</evidence>
<comment type="function">
    <text evidence="2 9">Catalyzes the formation of N(7)-methylguanine at position 46 (m7G46) in tRNA.</text>
</comment>
<dbReference type="NCBIfam" id="NF001080">
    <property type="entry name" value="PRK00121.2-2"/>
    <property type="match status" value="1"/>
</dbReference>
<dbReference type="GO" id="GO:0008176">
    <property type="term" value="F:tRNA (guanine(46)-N7)-methyltransferase activity"/>
    <property type="evidence" value="ECO:0007669"/>
    <property type="project" value="UniProtKB-UniRule"/>
</dbReference>
<dbReference type="InterPro" id="IPR029063">
    <property type="entry name" value="SAM-dependent_MTases_sf"/>
</dbReference>
<feature type="binding site" evidence="9">
    <location>
        <position position="69"/>
    </location>
    <ligand>
        <name>S-adenosyl-L-methionine</name>
        <dbReference type="ChEBI" id="CHEBI:59789"/>
    </ligand>
</feature>
<gene>
    <name evidence="9" type="primary">trmB</name>
    <name evidence="10" type="ORF">C7U55_02705</name>
</gene>
<sequence length="219" mass="25726">MRLRNNPKAYDIMEENADFVILDPESHKGKYHQLFKENKPVFVEIGMGKGDFIYQNALKHPENNYIGIEKFPSVLAAAINKINKQEKLDNLKLMHYDALELLNVFEKGEIDHLFLNFSDPWPKKRHAKRRLTSPDFLNVYRQLLKKDGLIEFKTDNRGLFEYSLQSVTENHYHLDYVSLDLHNSPEAEDNIMTEYERKFSVNGPIYKMILSDTMEKNNG</sequence>
<comment type="pathway">
    <text evidence="7 9">tRNA modification; N(7)-methylguanine-tRNA biosynthesis.</text>
</comment>
<keyword evidence="5 9" id="KW-0949">S-adenosyl-L-methionine</keyword>
<dbReference type="NCBIfam" id="TIGR00091">
    <property type="entry name" value="tRNA (guanosine(46)-N7)-methyltransferase TrmB"/>
    <property type="match status" value="1"/>
</dbReference>
<dbReference type="InterPro" id="IPR055361">
    <property type="entry name" value="tRNA_methyltr_TrmB_bact"/>
</dbReference>
<evidence type="ECO:0000313" key="10">
    <source>
        <dbReference type="EMBL" id="PST41711.1"/>
    </source>
</evidence>
<feature type="binding site" evidence="9">
    <location>
        <position position="119"/>
    </location>
    <ligand>
        <name>S-adenosyl-L-methionine</name>
        <dbReference type="ChEBI" id="CHEBI:59789"/>
    </ligand>
</feature>
<evidence type="ECO:0000256" key="6">
    <source>
        <dbReference type="ARBA" id="ARBA00022694"/>
    </source>
</evidence>
<comment type="similarity">
    <text evidence="8 9">Belongs to the class I-like SAM-binding methyltransferase superfamily. TrmB family.</text>
</comment>
<feature type="binding site" evidence="9">
    <location>
        <position position="155"/>
    </location>
    <ligand>
        <name>substrate</name>
    </ligand>
</feature>
<name>A0A2T3G2N7_9FIRM</name>
<dbReference type="Proteomes" id="UP000241201">
    <property type="component" value="Unassembled WGS sequence"/>
</dbReference>
<dbReference type="SUPFAM" id="SSF53335">
    <property type="entry name" value="S-adenosyl-L-methionine-dependent methyltransferases"/>
    <property type="match status" value="1"/>
</dbReference>
<dbReference type="PANTHER" id="PTHR23417">
    <property type="entry name" value="3-DEOXY-D-MANNO-OCTULOSONIC-ACID TRANSFERASE/TRNA GUANINE-N 7 - -METHYLTRANSFERASE"/>
    <property type="match status" value="1"/>
</dbReference>
<feature type="binding site" evidence="9">
    <location>
        <position position="97"/>
    </location>
    <ligand>
        <name>S-adenosyl-L-methionine</name>
        <dbReference type="ChEBI" id="CHEBI:59789"/>
    </ligand>
</feature>
<dbReference type="CDD" id="cd02440">
    <property type="entry name" value="AdoMet_MTases"/>
    <property type="match status" value="1"/>
</dbReference>
<dbReference type="EMBL" id="PYLP01000002">
    <property type="protein sequence ID" value="PST41711.1"/>
    <property type="molecule type" value="Genomic_DNA"/>
</dbReference>
<evidence type="ECO:0000256" key="7">
    <source>
        <dbReference type="ARBA" id="ARBA00060552"/>
    </source>
</evidence>
<comment type="caution">
    <text evidence="10">The sequence shown here is derived from an EMBL/GenBank/DDBJ whole genome shotgun (WGS) entry which is preliminary data.</text>
</comment>
<dbReference type="HAMAP" id="MF_01057">
    <property type="entry name" value="tRNA_methyltr_TrmB"/>
    <property type="match status" value="1"/>
</dbReference>
<dbReference type="RefSeq" id="WP_106987237.1">
    <property type="nucleotide sequence ID" value="NZ_DAWBWI010000159.1"/>
</dbReference>
<evidence type="ECO:0000256" key="3">
    <source>
        <dbReference type="ARBA" id="ARBA00022603"/>
    </source>
</evidence>
<evidence type="ECO:0000256" key="5">
    <source>
        <dbReference type="ARBA" id="ARBA00022691"/>
    </source>
</evidence>
<comment type="catalytic activity">
    <reaction evidence="1 9">
        <text>guanosine(46) in tRNA + S-adenosyl-L-methionine = N(7)-methylguanosine(46) in tRNA + S-adenosyl-L-homocysteine</text>
        <dbReference type="Rhea" id="RHEA:42708"/>
        <dbReference type="Rhea" id="RHEA-COMP:10188"/>
        <dbReference type="Rhea" id="RHEA-COMP:10189"/>
        <dbReference type="ChEBI" id="CHEBI:57856"/>
        <dbReference type="ChEBI" id="CHEBI:59789"/>
        <dbReference type="ChEBI" id="CHEBI:74269"/>
        <dbReference type="ChEBI" id="CHEBI:74480"/>
        <dbReference type="EC" id="2.1.1.33"/>
    </reaction>
</comment>
<keyword evidence="11" id="KW-1185">Reference proteome</keyword>
<dbReference type="Gene3D" id="3.40.50.150">
    <property type="entry name" value="Vaccinia Virus protein VP39"/>
    <property type="match status" value="1"/>
</dbReference>
<protein>
    <recommendedName>
        <fullName evidence="9">tRNA (guanine-N(7)-)-methyltransferase</fullName>
        <ecNumber evidence="9">2.1.1.33</ecNumber>
    </recommendedName>
    <alternativeName>
        <fullName evidence="9">tRNA (guanine(46)-N(7))-methyltransferase</fullName>
    </alternativeName>
    <alternativeName>
        <fullName evidence="9">tRNA(m7G46)-methyltransferase</fullName>
    </alternativeName>
</protein>
<dbReference type="Pfam" id="PF02390">
    <property type="entry name" value="Methyltransf_4"/>
    <property type="match status" value="1"/>
</dbReference>
<evidence type="ECO:0000256" key="8">
    <source>
        <dbReference type="ARBA" id="ARBA00060767"/>
    </source>
</evidence>
<keyword evidence="3 9" id="KW-0489">Methyltransferase</keyword>
<feature type="binding site" evidence="9">
    <location>
        <begin position="193"/>
        <end position="196"/>
    </location>
    <ligand>
        <name>substrate</name>
    </ligand>
</feature>
<keyword evidence="6 9" id="KW-0819">tRNA processing</keyword>
<evidence type="ECO:0000256" key="4">
    <source>
        <dbReference type="ARBA" id="ARBA00022679"/>
    </source>
</evidence>
<dbReference type="EC" id="2.1.1.33" evidence="9"/>
<evidence type="ECO:0000313" key="11">
    <source>
        <dbReference type="Proteomes" id="UP000241201"/>
    </source>
</evidence>
<dbReference type="FunFam" id="3.40.50.150:FF:000035">
    <property type="entry name" value="tRNA (guanine-N(7)-)-methyltransferase"/>
    <property type="match status" value="1"/>
</dbReference>
<comment type="caution">
    <text evidence="9">Lacks conserved residue(s) required for the propagation of feature annotation.</text>
</comment>
<organism evidence="10 11">
    <name type="scientific">Faecalibacillus faecis</name>
    <dbReference type="NCBI Taxonomy" id="1982628"/>
    <lineage>
        <taxon>Bacteria</taxon>
        <taxon>Bacillati</taxon>
        <taxon>Bacillota</taxon>
        <taxon>Erysipelotrichia</taxon>
        <taxon>Erysipelotrichales</taxon>
        <taxon>Coprobacillaceae</taxon>
        <taxon>Faecalibacillus</taxon>
    </lineage>
</organism>
<evidence type="ECO:0000256" key="1">
    <source>
        <dbReference type="ARBA" id="ARBA00000142"/>
    </source>
</evidence>
<dbReference type="GeneID" id="77470015"/>
<dbReference type="UniPathway" id="UPA00989"/>